<evidence type="ECO:0000313" key="2">
    <source>
        <dbReference type="EMBL" id="GLR69950.1"/>
    </source>
</evidence>
<evidence type="ECO:0000256" key="1">
    <source>
        <dbReference type="SAM" id="Phobius"/>
    </source>
</evidence>
<reference evidence="2" key="2">
    <citation type="submission" date="2023-01" db="EMBL/GenBank/DDBJ databases">
        <title>Draft genome sequence of Agaribacter marinus strain NBRC 110023.</title>
        <authorList>
            <person name="Sun Q."/>
            <person name="Mori K."/>
        </authorList>
    </citation>
    <scope>NUCLEOTIDE SEQUENCE</scope>
    <source>
        <strain evidence="2">NBRC 110023</strain>
    </source>
</reference>
<organism evidence="2 3">
    <name type="scientific">Agaribacter marinus</name>
    <dbReference type="NCBI Taxonomy" id="1431249"/>
    <lineage>
        <taxon>Bacteria</taxon>
        <taxon>Pseudomonadati</taxon>
        <taxon>Pseudomonadota</taxon>
        <taxon>Gammaproteobacteria</taxon>
        <taxon>Alteromonadales</taxon>
        <taxon>Alteromonadaceae</taxon>
        <taxon>Agaribacter</taxon>
    </lineage>
</organism>
<feature type="transmembrane region" description="Helical" evidence="1">
    <location>
        <begin position="28"/>
        <end position="53"/>
    </location>
</feature>
<dbReference type="RefSeq" id="WP_284216256.1">
    <property type="nucleotide sequence ID" value="NZ_BSOT01000005.1"/>
</dbReference>
<proteinExistence type="predicted"/>
<keyword evidence="1" id="KW-0812">Transmembrane</keyword>
<comment type="caution">
    <text evidence="2">The sequence shown here is derived from an EMBL/GenBank/DDBJ whole genome shotgun (WGS) entry which is preliminary data.</text>
</comment>
<dbReference type="Pfam" id="PF09839">
    <property type="entry name" value="DUF2066"/>
    <property type="match status" value="1"/>
</dbReference>
<dbReference type="InterPro" id="IPR018642">
    <property type="entry name" value="DUF2066"/>
</dbReference>
<sequence>MQSCIKKCGEIKGANKKEISDNISMDKLLGIFVTIKHWLLALLMLFSTFVSFASDGQKINVGSVLIDSQARSDQQQAGKSALTQVFVKVSGDTSIAENEVISRAIQNYEQYLVSSRFIQNGNNLMFEAVFNHQKVVNLLKAARLPVWASLRPSAIIWVAEKSLNNIEQVTQNSSPLLNDTINIESNARGLSIITPIGDLDDAMAVSAYDVWYQSINKLQTQSMRYGTDYVINASISPYLEIEEELNAIDELLGQNNLISEDVLTADSSVLDGEVDSELDDTIESNETLHGEPEDDASILVDALSEQAPEIVPDGTSHKLDYIITDGTEMTVDRLYGQSATDLLSQLINLYADRLATRYANVTLNQDNVSDIELIVSNVTNISDYMSIITLIDSFPMTGSVILSKQKNDLASFSVEMKDTPEKLTDILKFDERLQVVQYFNTESNSINLRWVAK</sequence>
<evidence type="ECO:0008006" key="4">
    <source>
        <dbReference type="Google" id="ProtNLM"/>
    </source>
</evidence>
<dbReference type="EMBL" id="BSOT01000005">
    <property type="protein sequence ID" value="GLR69950.1"/>
    <property type="molecule type" value="Genomic_DNA"/>
</dbReference>
<protein>
    <recommendedName>
        <fullName evidence="4">DUF2066 domain-containing protein</fullName>
    </recommendedName>
</protein>
<name>A0AA37WJM1_9ALTE</name>
<accession>A0AA37WJM1</accession>
<keyword evidence="1" id="KW-0472">Membrane</keyword>
<gene>
    <name evidence="2" type="ORF">GCM10007852_08580</name>
</gene>
<dbReference type="AlphaFoldDB" id="A0AA37WJM1"/>
<reference evidence="2" key="1">
    <citation type="journal article" date="2014" name="Int. J. Syst. Evol. Microbiol.">
        <title>Complete genome sequence of Corynebacterium casei LMG S-19264T (=DSM 44701T), isolated from a smear-ripened cheese.</title>
        <authorList>
            <consortium name="US DOE Joint Genome Institute (JGI-PGF)"/>
            <person name="Walter F."/>
            <person name="Albersmeier A."/>
            <person name="Kalinowski J."/>
            <person name="Ruckert C."/>
        </authorList>
    </citation>
    <scope>NUCLEOTIDE SEQUENCE</scope>
    <source>
        <strain evidence="2">NBRC 110023</strain>
    </source>
</reference>
<keyword evidence="3" id="KW-1185">Reference proteome</keyword>
<evidence type="ECO:0000313" key="3">
    <source>
        <dbReference type="Proteomes" id="UP001156601"/>
    </source>
</evidence>
<dbReference type="Proteomes" id="UP001156601">
    <property type="component" value="Unassembled WGS sequence"/>
</dbReference>
<keyword evidence="1" id="KW-1133">Transmembrane helix</keyword>